<evidence type="ECO:0000256" key="1">
    <source>
        <dbReference type="ARBA" id="ARBA00009437"/>
    </source>
</evidence>
<evidence type="ECO:0000256" key="2">
    <source>
        <dbReference type="ARBA" id="ARBA00023015"/>
    </source>
</evidence>
<gene>
    <name evidence="6" type="primary">ydhB</name>
    <name evidence="6" type="ORF">GCM10007894_08900</name>
</gene>
<dbReference type="PANTHER" id="PTHR30126:SF18">
    <property type="entry name" value="LYSR FAMILY TRANSCRIPTIONAL REGULATOR"/>
    <property type="match status" value="1"/>
</dbReference>
<dbReference type="InterPro" id="IPR036388">
    <property type="entry name" value="WH-like_DNA-bd_sf"/>
</dbReference>
<dbReference type="AlphaFoldDB" id="A0AA37TNH3"/>
<keyword evidence="7" id="KW-1185">Reference proteome</keyword>
<feature type="domain" description="HTH lysR-type" evidence="5">
    <location>
        <begin position="2"/>
        <end position="59"/>
    </location>
</feature>
<dbReference type="FunFam" id="1.10.10.10:FF:000001">
    <property type="entry name" value="LysR family transcriptional regulator"/>
    <property type="match status" value="1"/>
</dbReference>
<dbReference type="RefSeq" id="WP_095497506.1">
    <property type="nucleotide sequence ID" value="NZ_BSPO01000002.1"/>
</dbReference>
<dbReference type="GO" id="GO:0003700">
    <property type="term" value="F:DNA-binding transcription factor activity"/>
    <property type="evidence" value="ECO:0007669"/>
    <property type="project" value="InterPro"/>
</dbReference>
<dbReference type="PROSITE" id="PS50931">
    <property type="entry name" value="HTH_LYSR"/>
    <property type="match status" value="1"/>
</dbReference>
<organism evidence="6 7">
    <name type="scientific">Paraferrimonas haliotis</name>
    <dbReference type="NCBI Taxonomy" id="2013866"/>
    <lineage>
        <taxon>Bacteria</taxon>
        <taxon>Pseudomonadati</taxon>
        <taxon>Pseudomonadota</taxon>
        <taxon>Gammaproteobacteria</taxon>
        <taxon>Alteromonadales</taxon>
        <taxon>Ferrimonadaceae</taxon>
        <taxon>Paraferrimonas</taxon>
    </lineage>
</organism>
<dbReference type="GO" id="GO:0000976">
    <property type="term" value="F:transcription cis-regulatory region binding"/>
    <property type="evidence" value="ECO:0007669"/>
    <property type="project" value="TreeGrafter"/>
</dbReference>
<name>A0AA37TNH3_9GAMM</name>
<evidence type="ECO:0000256" key="4">
    <source>
        <dbReference type="ARBA" id="ARBA00023163"/>
    </source>
</evidence>
<reference evidence="6 7" key="1">
    <citation type="journal article" date="2014" name="Int. J. Syst. Evol. Microbiol.">
        <title>Complete genome sequence of Corynebacterium casei LMG S-19264T (=DSM 44701T), isolated from a smear-ripened cheese.</title>
        <authorList>
            <consortium name="US DOE Joint Genome Institute (JGI-PGF)"/>
            <person name="Walter F."/>
            <person name="Albersmeier A."/>
            <person name="Kalinowski J."/>
            <person name="Ruckert C."/>
        </authorList>
    </citation>
    <scope>NUCLEOTIDE SEQUENCE [LARGE SCALE GENOMIC DNA]</scope>
    <source>
        <strain evidence="6 7">NBRC 112785</strain>
    </source>
</reference>
<dbReference type="Proteomes" id="UP001157439">
    <property type="component" value="Unassembled WGS sequence"/>
</dbReference>
<keyword evidence="2" id="KW-0805">Transcription regulation</keyword>
<keyword evidence="4" id="KW-0804">Transcription</keyword>
<evidence type="ECO:0000313" key="7">
    <source>
        <dbReference type="Proteomes" id="UP001157439"/>
    </source>
</evidence>
<evidence type="ECO:0000256" key="3">
    <source>
        <dbReference type="ARBA" id="ARBA00023125"/>
    </source>
</evidence>
<protein>
    <submittedName>
        <fullName evidence="6">LysR family transcriptional regulator</fullName>
    </submittedName>
</protein>
<dbReference type="SUPFAM" id="SSF53850">
    <property type="entry name" value="Periplasmic binding protein-like II"/>
    <property type="match status" value="1"/>
</dbReference>
<dbReference type="InterPro" id="IPR005119">
    <property type="entry name" value="LysR_subst-bd"/>
</dbReference>
<evidence type="ECO:0000313" key="6">
    <source>
        <dbReference type="EMBL" id="GLS82913.1"/>
    </source>
</evidence>
<keyword evidence="3" id="KW-0238">DNA-binding</keyword>
<dbReference type="EMBL" id="BSPO01000002">
    <property type="protein sequence ID" value="GLS82913.1"/>
    <property type="molecule type" value="Genomic_DNA"/>
</dbReference>
<dbReference type="Pfam" id="PF03466">
    <property type="entry name" value="LysR_substrate"/>
    <property type="match status" value="1"/>
</dbReference>
<dbReference type="Gene3D" id="3.40.190.10">
    <property type="entry name" value="Periplasmic binding protein-like II"/>
    <property type="match status" value="2"/>
</dbReference>
<dbReference type="InterPro" id="IPR036390">
    <property type="entry name" value="WH_DNA-bd_sf"/>
</dbReference>
<dbReference type="Pfam" id="PF00126">
    <property type="entry name" value="HTH_1"/>
    <property type="match status" value="1"/>
</dbReference>
<dbReference type="InterPro" id="IPR000847">
    <property type="entry name" value="LysR_HTH_N"/>
</dbReference>
<dbReference type="Gene3D" id="1.10.10.10">
    <property type="entry name" value="Winged helix-like DNA-binding domain superfamily/Winged helix DNA-binding domain"/>
    <property type="match status" value="1"/>
</dbReference>
<dbReference type="SUPFAM" id="SSF46785">
    <property type="entry name" value="Winged helix' DNA-binding domain"/>
    <property type="match status" value="1"/>
</dbReference>
<evidence type="ECO:0000259" key="5">
    <source>
        <dbReference type="PROSITE" id="PS50931"/>
    </source>
</evidence>
<dbReference type="NCBIfam" id="NF008294">
    <property type="entry name" value="PRK11074.1"/>
    <property type="match status" value="1"/>
</dbReference>
<comment type="caution">
    <text evidence="6">The sequence shown here is derived from an EMBL/GenBank/DDBJ whole genome shotgun (WGS) entry which is preliminary data.</text>
</comment>
<sequence length="301" mass="33868">MFSYQDLSLIVCVAKHGSFSRAAKELHKVPSAISYSVKTIEQDVGTNLFKRLPRRVEPTSAGLYFIEQAQHLLEQMDDTRIQCQRLANGWTQSVSLALDNVVKQAPVNQLVRDFYQAFPDVELSISMEVFNGVWDALQDGRADIAIGATAAIPVEGQFINRPMGALNWRFVMSPSHPLASLHDPLDNEQLAHYPSICLEDTSRNIVKRTTWLLDNQRRLVVPNWHAASECLIDGLGIGVMPEHMAVPLIDKGLLVSRTLAQPMPSSPCCLAWRREQSSPALEWIISYLGDSEQLRRHWLEL</sequence>
<comment type="similarity">
    <text evidence="1">Belongs to the LysR transcriptional regulatory family.</text>
</comment>
<accession>A0AA37TNH3</accession>
<dbReference type="PANTHER" id="PTHR30126">
    <property type="entry name" value="HTH-TYPE TRANSCRIPTIONAL REGULATOR"/>
    <property type="match status" value="1"/>
</dbReference>
<proteinExistence type="inferred from homology"/>